<dbReference type="RefSeq" id="WP_094254665.1">
    <property type="nucleotide sequence ID" value="NZ_NNCE01000004.1"/>
</dbReference>
<keyword evidence="1" id="KW-0547">Nucleotide-binding</keyword>
<dbReference type="GO" id="GO:0005524">
    <property type="term" value="F:ATP binding"/>
    <property type="evidence" value="ECO:0007669"/>
    <property type="project" value="UniProtKB-KW"/>
</dbReference>
<protein>
    <submittedName>
        <fullName evidence="4">Exodeoxyribonuclease V alpha subunit</fullName>
    </submittedName>
</protein>
<dbReference type="InterPro" id="IPR027417">
    <property type="entry name" value="P-loop_NTPase"/>
</dbReference>
<keyword evidence="5" id="KW-1185">Reference proteome</keyword>
<dbReference type="CDD" id="cd17933">
    <property type="entry name" value="DEXSc_RecD-like"/>
    <property type="match status" value="1"/>
</dbReference>
<dbReference type="Proteomes" id="UP000295518">
    <property type="component" value="Unassembled WGS sequence"/>
</dbReference>
<reference evidence="4 5" key="1">
    <citation type="submission" date="2019-03" db="EMBL/GenBank/DDBJ databases">
        <title>Genomic Encyclopedia of Archaeal and Bacterial Type Strains, Phase II (KMG-II): from individual species to whole genera.</title>
        <authorList>
            <person name="Goeker M."/>
        </authorList>
    </citation>
    <scope>NUCLEOTIDE SEQUENCE [LARGE SCALE GENOMIC DNA]</scope>
    <source>
        <strain evidence="4 5">ATCC 700618</strain>
    </source>
</reference>
<gene>
    <name evidence="4" type="ORF">EI74_0503</name>
</gene>
<accession>A0A4R6ID77</accession>
<name>A0A4R6ID77_9MOLU</name>
<dbReference type="Pfam" id="PF13245">
    <property type="entry name" value="AAA_19"/>
    <property type="match status" value="1"/>
</dbReference>
<proteinExistence type="predicted"/>
<evidence type="ECO:0000256" key="1">
    <source>
        <dbReference type="ARBA" id="ARBA00022741"/>
    </source>
</evidence>
<evidence type="ECO:0000313" key="4">
    <source>
        <dbReference type="EMBL" id="TDO19864.1"/>
    </source>
</evidence>
<dbReference type="GO" id="GO:0003678">
    <property type="term" value="F:DNA helicase activity"/>
    <property type="evidence" value="ECO:0007669"/>
    <property type="project" value="UniProtKB-ARBA"/>
</dbReference>
<dbReference type="PANTHER" id="PTHR43788">
    <property type="entry name" value="DNA2/NAM7 HELICASE FAMILY MEMBER"/>
    <property type="match status" value="1"/>
</dbReference>
<dbReference type="Pfam" id="PF13538">
    <property type="entry name" value="UvrD_C_2"/>
    <property type="match status" value="1"/>
</dbReference>
<evidence type="ECO:0000313" key="5">
    <source>
        <dbReference type="Proteomes" id="UP000295518"/>
    </source>
</evidence>
<feature type="domain" description="UvrD-like helicase C-terminal" evidence="3">
    <location>
        <begin position="603"/>
        <end position="651"/>
    </location>
</feature>
<dbReference type="CDD" id="cd18809">
    <property type="entry name" value="SF1_C_RecD"/>
    <property type="match status" value="1"/>
</dbReference>
<dbReference type="SUPFAM" id="SSF52540">
    <property type="entry name" value="P-loop containing nucleoside triphosphate hydrolases"/>
    <property type="match status" value="1"/>
</dbReference>
<dbReference type="Gene3D" id="3.40.50.300">
    <property type="entry name" value="P-loop containing nucleotide triphosphate hydrolases"/>
    <property type="match status" value="2"/>
</dbReference>
<dbReference type="AlphaFoldDB" id="A0A4R6ID77"/>
<dbReference type="EMBL" id="SNWN01000012">
    <property type="protein sequence ID" value="TDO19864.1"/>
    <property type="molecule type" value="Genomic_DNA"/>
</dbReference>
<dbReference type="InterPro" id="IPR050534">
    <property type="entry name" value="Coronavir_polyprotein_1ab"/>
</dbReference>
<sequence>MKNIVYLIKNSDSNGFWYEILTFENNEKKVIEIVDTDFIFVDNLHYFANIEFDNNDKATIKWMFPYFEKEPKKWIQSIMTNELIASELSESWGWKLIVSKLARAIKNSIDEKKLTSWETELLRLFNFEIFEKYKLKTFFLELLVMIKSLIRPSIVSNYEFLENPYLLFEEYETSISFESIDQFYLQFLKGDKESELRISNLILYETKKVENSNSTLIIPNILKWKVTKNLHIDDLTYENYLNKLLDTDKLRKIGSKLTLSSTYKKERYIYDFLFKLNSVKQKKINFEPSDICSEEQNEAVKKALQNSVSLVTGLPGSGKTFVVKEIVNNLLKKFDSKNIALVTPTGKAASNLMQKTDFESKTIHSYFDLLAKIDEEPINFSYLKVLIIDEFSMVNISVFYDVITKLTNLEKLILVGDINQLPAIGAGNLLTDISEWSIIENTNLTKNYRAILAPDIFETISKVLKNDSEITNFKNVKLVHSNTENLQATIINVYLKNLATVDVLDKDIIIPIKSGDYGVFEINKKIQELIFKNKEPIKKTKYKKFYVGDKVNQTVNNYEDEIFNGQVAILDQDEKDEKLFLKFKHKSVNITKTKTNKWSEIDLAYANTIHKFQGSENDYIIVVISKEYNYLNTMKMIYTAISRAKKKLIIVGDMNYFIYELIPNLKNKKVETNLKLFIWNKYS</sequence>
<organism evidence="4 5">
    <name type="scientific">Mycoplasma testudineum</name>
    <dbReference type="NCBI Taxonomy" id="244584"/>
    <lineage>
        <taxon>Bacteria</taxon>
        <taxon>Bacillati</taxon>
        <taxon>Mycoplasmatota</taxon>
        <taxon>Mollicutes</taxon>
        <taxon>Mycoplasmataceae</taxon>
        <taxon>Mycoplasma</taxon>
    </lineage>
</organism>
<evidence type="ECO:0000259" key="3">
    <source>
        <dbReference type="Pfam" id="PF13538"/>
    </source>
</evidence>
<comment type="caution">
    <text evidence="4">The sequence shown here is derived from an EMBL/GenBank/DDBJ whole genome shotgun (WGS) entry which is preliminary data.</text>
</comment>
<keyword evidence="2" id="KW-0067">ATP-binding</keyword>
<evidence type="ECO:0000256" key="2">
    <source>
        <dbReference type="ARBA" id="ARBA00022840"/>
    </source>
</evidence>
<dbReference type="Gene3D" id="2.30.30.940">
    <property type="match status" value="1"/>
</dbReference>
<dbReference type="OrthoDB" id="9803432at2"/>
<dbReference type="InterPro" id="IPR027785">
    <property type="entry name" value="UvrD-like_helicase_C"/>
</dbReference>
<dbReference type="PANTHER" id="PTHR43788:SF6">
    <property type="entry name" value="DNA HELICASE B"/>
    <property type="match status" value="1"/>
</dbReference>